<organism evidence="2 3">
    <name type="scientific">Leptotrichia hofstadii</name>
    <dbReference type="NCBI Taxonomy" id="157688"/>
    <lineage>
        <taxon>Bacteria</taxon>
        <taxon>Fusobacteriati</taxon>
        <taxon>Fusobacteriota</taxon>
        <taxon>Fusobacteriia</taxon>
        <taxon>Fusobacteriales</taxon>
        <taxon>Leptotrichiaceae</taxon>
        <taxon>Leptotrichia</taxon>
    </lineage>
</organism>
<accession>A0A510JK61</accession>
<gene>
    <name evidence="2" type="ORF">JCM16775_1364</name>
</gene>
<keyword evidence="1" id="KW-1133">Transmembrane helix</keyword>
<evidence type="ECO:0000313" key="3">
    <source>
        <dbReference type="Proteomes" id="UP000321892"/>
    </source>
</evidence>
<proteinExistence type="predicted"/>
<dbReference type="EMBL" id="AP019823">
    <property type="protein sequence ID" value="BBM38655.1"/>
    <property type="molecule type" value="Genomic_DNA"/>
</dbReference>
<feature type="transmembrane region" description="Helical" evidence="1">
    <location>
        <begin position="144"/>
        <end position="167"/>
    </location>
</feature>
<dbReference type="AlphaFoldDB" id="A0A510JK61"/>
<dbReference type="KEGG" id="lhf:JCM16775_1364"/>
<evidence type="ECO:0000256" key="1">
    <source>
        <dbReference type="SAM" id="Phobius"/>
    </source>
</evidence>
<name>A0A510JK61_9FUSO</name>
<keyword evidence="1" id="KW-0472">Membrane</keyword>
<dbReference type="RefSeq" id="WP_026746254.1">
    <property type="nucleotide sequence ID" value="NZ_AP019823.1"/>
</dbReference>
<dbReference type="Pfam" id="PF17319">
    <property type="entry name" value="DUF5362"/>
    <property type="match status" value="1"/>
</dbReference>
<keyword evidence="1" id="KW-0812">Transmembrane</keyword>
<feature type="transmembrane region" description="Helical" evidence="1">
    <location>
        <begin position="83"/>
        <end position="110"/>
    </location>
</feature>
<evidence type="ECO:0008006" key="4">
    <source>
        <dbReference type="Google" id="ProtNLM"/>
    </source>
</evidence>
<sequence length="177" mass="20291">MDSENNFLDRQNKNRNGESGNYFNNIAELNKIREEVAGSFGQENQNFRNSKNIQSNEKNGSIKLTLDEMTIKNIKTIVSITKFLSVVGVFIGILQLFVFLIGIFTIFISLKFLNFASDLDDAVQMEDENKLKTSFKELAGGLKFYIISLITIFIFAFFIVAISASLYHFSEYYYDSY</sequence>
<keyword evidence="3" id="KW-1185">Reference proteome</keyword>
<dbReference type="Proteomes" id="UP000321892">
    <property type="component" value="Chromosome"/>
</dbReference>
<evidence type="ECO:0000313" key="2">
    <source>
        <dbReference type="EMBL" id="BBM38655.1"/>
    </source>
</evidence>
<protein>
    <recommendedName>
        <fullName evidence="4">DUF5362 domain-containing protein</fullName>
    </recommendedName>
</protein>
<reference evidence="2 3" key="1">
    <citation type="submission" date="2019-07" db="EMBL/GenBank/DDBJ databases">
        <title>Complete Genome Sequence of Leptotrichia hofstadii Strain JCM16775.</title>
        <authorList>
            <person name="Watanabe S."/>
            <person name="Cui L."/>
        </authorList>
    </citation>
    <scope>NUCLEOTIDE SEQUENCE [LARGE SCALE GENOMIC DNA]</scope>
    <source>
        <strain evidence="2 3">JCM16775</strain>
    </source>
</reference>
<dbReference type="InterPro" id="IPR035287">
    <property type="entry name" value="DUF5362"/>
</dbReference>